<organism evidence="5">
    <name type="scientific">Euplotes harpa</name>
    <dbReference type="NCBI Taxonomy" id="151035"/>
    <lineage>
        <taxon>Eukaryota</taxon>
        <taxon>Sar</taxon>
        <taxon>Alveolata</taxon>
        <taxon>Ciliophora</taxon>
        <taxon>Intramacronucleata</taxon>
        <taxon>Spirotrichea</taxon>
        <taxon>Hypotrichia</taxon>
        <taxon>Euplotida</taxon>
        <taxon>Euplotidae</taxon>
        <taxon>Euplotes</taxon>
    </lineage>
</organism>
<protein>
    <recommendedName>
        <fullName evidence="6">Proteasome endopeptidase complex</fullName>
    </recommendedName>
</protein>
<evidence type="ECO:0000256" key="2">
    <source>
        <dbReference type="ARBA" id="ARBA00022698"/>
    </source>
</evidence>
<dbReference type="GO" id="GO:0005839">
    <property type="term" value="C:proteasome core complex"/>
    <property type="evidence" value="ECO:0007669"/>
    <property type="project" value="InterPro"/>
</dbReference>
<keyword evidence="1" id="KW-0645">Protease</keyword>
<dbReference type="InterPro" id="IPR023333">
    <property type="entry name" value="Proteasome_suB-type"/>
</dbReference>
<dbReference type="PANTHER" id="PTHR32194">
    <property type="entry name" value="METALLOPROTEASE TLDD"/>
    <property type="match status" value="1"/>
</dbReference>
<proteinExistence type="predicted"/>
<dbReference type="PANTHER" id="PTHR32194:SF4">
    <property type="entry name" value="PROTEASOME SUBUNIT BETA TYPE-7"/>
    <property type="match status" value="1"/>
</dbReference>
<dbReference type="InterPro" id="IPR029055">
    <property type="entry name" value="Ntn_hydrolases_N"/>
</dbReference>
<gene>
    <name evidence="5" type="ORF">EHAR0213_LOCUS6163</name>
</gene>
<dbReference type="EMBL" id="HBII01014578">
    <property type="protein sequence ID" value="CAE0347252.1"/>
    <property type="molecule type" value="Transcribed_RNA"/>
</dbReference>
<evidence type="ECO:0000313" key="5">
    <source>
        <dbReference type="EMBL" id="CAE0347252.1"/>
    </source>
</evidence>
<dbReference type="InterPro" id="IPR001353">
    <property type="entry name" value="Proteasome_sua/b"/>
</dbReference>
<dbReference type="GO" id="GO:0004298">
    <property type="term" value="F:threonine-type endopeptidase activity"/>
    <property type="evidence" value="ECO:0007669"/>
    <property type="project" value="UniProtKB-KW"/>
</dbReference>
<accession>A0A7S3J8R7</accession>
<dbReference type="GO" id="GO:0005737">
    <property type="term" value="C:cytoplasm"/>
    <property type="evidence" value="ECO:0007669"/>
    <property type="project" value="TreeGrafter"/>
</dbReference>
<name>A0A7S3J8R7_9SPIT</name>
<dbReference type="SUPFAM" id="SSF56235">
    <property type="entry name" value="N-terminal nucleophile aminohydrolases (Ntn hydrolases)"/>
    <property type="match status" value="1"/>
</dbReference>
<dbReference type="GO" id="GO:0051603">
    <property type="term" value="P:proteolysis involved in protein catabolic process"/>
    <property type="evidence" value="ECO:0007669"/>
    <property type="project" value="InterPro"/>
</dbReference>
<keyword evidence="2" id="KW-0888">Threonine protease</keyword>
<reference evidence="5" key="1">
    <citation type="submission" date="2021-01" db="EMBL/GenBank/DDBJ databases">
        <authorList>
            <person name="Corre E."/>
            <person name="Pelletier E."/>
            <person name="Niang G."/>
            <person name="Scheremetjew M."/>
            <person name="Finn R."/>
            <person name="Kale V."/>
            <person name="Holt S."/>
            <person name="Cochrane G."/>
            <person name="Meng A."/>
            <person name="Brown T."/>
            <person name="Cohen L."/>
        </authorList>
    </citation>
    <scope>NUCLEOTIDE SEQUENCE</scope>
    <source>
        <strain evidence="5">FSP1.4</strain>
    </source>
</reference>
<dbReference type="AlphaFoldDB" id="A0A7S3J8R7"/>
<evidence type="ECO:0008006" key="6">
    <source>
        <dbReference type="Google" id="ProtNLM"/>
    </source>
</evidence>
<keyword evidence="4" id="KW-0539">Nucleus</keyword>
<dbReference type="Gene3D" id="3.60.20.10">
    <property type="entry name" value="Glutamine Phosphoribosylpyrophosphate, subunit 1, domain 1"/>
    <property type="match status" value="1"/>
</dbReference>
<evidence type="ECO:0000256" key="4">
    <source>
        <dbReference type="ARBA" id="ARBA00023242"/>
    </source>
</evidence>
<keyword evidence="3" id="KW-0378">Hydrolase</keyword>
<dbReference type="Pfam" id="PF00227">
    <property type="entry name" value="Proteasome"/>
    <property type="match status" value="1"/>
</dbReference>
<evidence type="ECO:0000256" key="1">
    <source>
        <dbReference type="ARBA" id="ARBA00022670"/>
    </source>
</evidence>
<evidence type="ECO:0000256" key="3">
    <source>
        <dbReference type="ARBA" id="ARBA00022801"/>
    </source>
</evidence>
<sequence length="179" mass="19574">MIKRDLELHRLNTGSQNRLATAVTKMANHLFNYMGHIGAGIILGGIDIKGPQIWSVDPHGHTICLPYLSMGSGSLAADAILETNYREEDGEICLTEEEAIDICSKAIEAGIYNDLGSGSNVDYVVINKAGTRLVRSHKSDNKKLFKHPEGYNFPTGTTKVLDMCKVPLDIEDGQAPMEM</sequence>